<dbReference type="Pfam" id="PF01035">
    <property type="entry name" value="DNA_binding_1"/>
    <property type="match status" value="1"/>
</dbReference>
<dbReference type="InterPro" id="IPR036217">
    <property type="entry name" value="MethylDNA_cys_MeTrfase_DNAb"/>
</dbReference>
<dbReference type="PATRIC" id="fig|507626.3.peg.547"/>
<dbReference type="AlphaFoldDB" id="A0A0X8HBX1"/>
<protein>
    <submittedName>
        <fullName evidence="3">Methylated-DNA--protein-cysteine methyltransferase</fullName>
        <ecNumber evidence="3">2.1.1.63</ecNumber>
    </submittedName>
</protein>
<accession>A0A0X8HBX1</accession>
<keyword evidence="4" id="KW-1185">Reference proteome</keyword>
<dbReference type="EMBL" id="CP014226">
    <property type="protein sequence ID" value="AMC99644.1"/>
    <property type="molecule type" value="Genomic_DNA"/>
</dbReference>
<evidence type="ECO:0000256" key="1">
    <source>
        <dbReference type="ARBA" id="ARBA00022763"/>
    </source>
</evidence>
<evidence type="ECO:0000313" key="3">
    <source>
        <dbReference type="EMBL" id="AMC99644.1"/>
    </source>
</evidence>
<dbReference type="KEGG" id="hco:LOKO_00553"/>
<feature type="domain" description="Methylated-DNA-[protein]-cysteine S-methyltransferase DNA binding" evidence="2">
    <location>
        <begin position="5"/>
        <end position="82"/>
    </location>
</feature>
<proteinExistence type="predicted"/>
<reference evidence="3 4" key="1">
    <citation type="journal article" date="2016" name="Genome Announc.">
        <title>Draft Genome Sequence of 'Halomonas chromatireducens' Strain AGD 8-3, a Haloalkaliphilic Chromate- and Selenite-Reducing Gammaproteobacterium.</title>
        <authorList>
            <person name="Sharko F.S."/>
            <person name="Shapovalova A.A."/>
            <person name="Tsygankova S.V."/>
            <person name="Komova A.V."/>
            <person name="Boulygina E.S."/>
            <person name="Teslyuk A.B."/>
            <person name="Gotovtsev P.M."/>
            <person name="Namsaraev Z.B."/>
            <person name="Khijniak T.V."/>
            <person name="Nedoluzhko A.V."/>
            <person name="Vasilov R.G."/>
        </authorList>
    </citation>
    <scope>NUCLEOTIDE SEQUENCE [LARGE SCALE GENOMIC DNA]</scope>
    <source>
        <strain evidence="3 4">AGD 8-3</strain>
    </source>
</reference>
<organism evidence="3 4">
    <name type="scientific">Halomonas chromatireducens</name>
    <dbReference type="NCBI Taxonomy" id="507626"/>
    <lineage>
        <taxon>Bacteria</taxon>
        <taxon>Pseudomonadati</taxon>
        <taxon>Pseudomonadota</taxon>
        <taxon>Gammaproteobacteria</taxon>
        <taxon>Oceanospirillales</taxon>
        <taxon>Halomonadaceae</taxon>
        <taxon>Halomonas</taxon>
    </lineage>
</organism>
<reference evidence="3 4" key="2">
    <citation type="submission" date="2016-02" db="EMBL/GenBank/DDBJ databases">
        <authorList>
            <person name="Wen L."/>
            <person name="He K."/>
            <person name="Yang H."/>
        </authorList>
    </citation>
    <scope>NUCLEOTIDE SEQUENCE [LARGE SCALE GENOMIC DNA]</scope>
    <source>
        <strain evidence="3 4">AGD 8-3</strain>
    </source>
</reference>
<keyword evidence="3" id="KW-0489">Methyltransferase</keyword>
<dbReference type="RefSeq" id="WP_066444744.1">
    <property type="nucleotide sequence ID" value="NZ_CP014226.1"/>
</dbReference>
<sequence length="97" mass="10582">MKPALREQILTIIAEIPAGRVTTYGRIAAMTDGGTPRLVARALRDLPEGHDLPWFRVITASRRLADHPGAVEQRARLVSEGVLFDGGGRVASEILWP</sequence>
<keyword evidence="1" id="KW-0227">DNA damage</keyword>
<dbReference type="GO" id="GO:0006281">
    <property type="term" value="P:DNA repair"/>
    <property type="evidence" value="ECO:0007669"/>
    <property type="project" value="InterPro"/>
</dbReference>
<dbReference type="InterPro" id="IPR036388">
    <property type="entry name" value="WH-like_DNA-bd_sf"/>
</dbReference>
<dbReference type="Proteomes" id="UP000063387">
    <property type="component" value="Chromosome"/>
</dbReference>
<dbReference type="OrthoDB" id="9132167at2"/>
<dbReference type="SUPFAM" id="SSF46767">
    <property type="entry name" value="Methylated DNA-protein cysteine methyltransferase, C-terminal domain"/>
    <property type="match status" value="1"/>
</dbReference>
<gene>
    <name evidence="3" type="primary">ogt_1</name>
    <name evidence="3" type="ORF">LOKO_00553</name>
</gene>
<keyword evidence="3" id="KW-0808">Transferase</keyword>
<evidence type="ECO:0000259" key="2">
    <source>
        <dbReference type="Pfam" id="PF01035"/>
    </source>
</evidence>
<dbReference type="STRING" id="507626.LOKO_00553"/>
<evidence type="ECO:0000313" key="4">
    <source>
        <dbReference type="Proteomes" id="UP000063387"/>
    </source>
</evidence>
<dbReference type="CDD" id="cd06445">
    <property type="entry name" value="ATase"/>
    <property type="match status" value="1"/>
</dbReference>
<dbReference type="PANTHER" id="PTHR42942">
    <property type="entry name" value="6-O-METHYLGUANINE DNA METHYLTRANSFERASE"/>
    <property type="match status" value="1"/>
</dbReference>
<dbReference type="EC" id="2.1.1.63" evidence="3"/>
<dbReference type="GO" id="GO:0032259">
    <property type="term" value="P:methylation"/>
    <property type="evidence" value="ECO:0007669"/>
    <property type="project" value="UniProtKB-KW"/>
</dbReference>
<dbReference type="Gene3D" id="1.10.10.10">
    <property type="entry name" value="Winged helix-like DNA-binding domain superfamily/Winged helix DNA-binding domain"/>
    <property type="match status" value="1"/>
</dbReference>
<dbReference type="InterPro" id="IPR014048">
    <property type="entry name" value="MethylDNA_cys_MeTrfase_DNA-bd"/>
</dbReference>
<dbReference type="PANTHER" id="PTHR42942:SF1">
    <property type="entry name" value="ALKYLTRANSFERASE-LIKE PROTEIN 1"/>
    <property type="match status" value="1"/>
</dbReference>
<name>A0A0X8HBX1_9GAMM</name>
<dbReference type="GO" id="GO:0003908">
    <property type="term" value="F:methylated-DNA-[protein]-cysteine S-methyltransferase activity"/>
    <property type="evidence" value="ECO:0007669"/>
    <property type="project" value="UniProtKB-EC"/>
</dbReference>
<dbReference type="InterPro" id="IPR052520">
    <property type="entry name" value="ATL_DNA_repair"/>
</dbReference>